<name>A0A9D4C1X2_DREPO</name>
<gene>
    <name evidence="2" type="ORF">DPMN_058521</name>
</gene>
<proteinExistence type="predicted"/>
<feature type="region of interest" description="Disordered" evidence="1">
    <location>
        <begin position="33"/>
        <end position="108"/>
    </location>
</feature>
<reference evidence="2" key="2">
    <citation type="submission" date="2020-11" db="EMBL/GenBank/DDBJ databases">
        <authorList>
            <person name="McCartney M.A."/>
            <person name="Auch B."/>
            <person name="Kono T."/>
            <person name="Mallez S."/>
            <person name="Becker A."/>
            <person name="Gohl D.M."/>
            <person name="Silverstein K.A.T."/>
            <person name="Koren S."/>
            <person name="Bechman K.B."/>
            <person name="Herman A."/>
            <person name="Abrahante J.E."/>
            <person name="Garbe J."/>
        </authorList>
    </citation>
    <scope>NUCLEOTIDE SEQUENCE</scope>
    <source>
        <strain evidence="2">Duluth1</strain>
        <tissue evidence="2">Whole animal</tissue>
    </source>
</reference>
<sequence length="203" mass="22741">MEVDANECNNADDLVMTRVYRAARFTKAVATERMRVQGSRSATLAESQTAAGTSRRQKNLHEKTRRPASPGTSSISRERISAWNRDSDNFAIPRSPEENDTGSEKGAYGDTSLDLATLHAYLNWIQLFEYSQTAAETSRRQNNLHERTQRPVSPETWAMSRERTSSWNRDSENFAIPQSPEESDTGSEVGDYGDAGLDLAILY</sequence>
<feature type="compositionally biased region" description="Basic residues" evidence="1">
    <location>
        <begin position="55"/>
        <end position="66"/>
    </location>
</feature>
<accession>A0A9D4C1X2</accession>
<evidence type="ECO:0000313" key="3">
    <source>
        <dbReference type="Proteomes" id="UP000828390"/>
    </source>
</evidence>
<dbReference type="EMBL" id="JAIWYP010000013">
    <property type="protein sequence ID" value="KAH3715808.1"/>
    <property type="molecule type" value="Genomic_DNA"/>
</dbReference>
<protein>
    <submittedName>
        <fullName evidence="2">Uncharacterized protein</fullName>
    </submittedName>
</protein>
<comment type="caution">
    <text evidence="2">The sequence shown here is derived from an EMBL/GenBank/DDBJ whole genome shotgun (WGS) entry which is preliminary data.</text>
</comment>
<dbReference type="AlphaFoldDB" id="A0A9D4C1X2"/>
<evidence type="ECO:0000313" key="2">
    <source>
        <dbReference type="EMBL" id="KAH3715808.1"/>
    </source>
</evidence>
<feature type="compositionally biased region" description="Basic and acidic residues" evidence="1">
    <location>
        <begin position="139"/>
        <end position="149"/>
    </location>
</feature>
<dbReference type="Proteomes" id="UP000828390">
    <property type="component" value="Unassembled WGS sequence"/>
</dbReference>
<feature type="compositionally biased region" description="Polar residues" evidence="1">
    <location>
        <begin position="38"/>
        <end position="54"/>
    </location>
</feature>
<reference evidence="2" key="1">
    <citation type="journal article" date="2019" name="bioRxiv">
        <title>The Genome of the Zebra Mussel, Dreissena polymorpha: A Resource for Invasive Species Research.</title>
        <authorList>
            <person name="McCartney M.A."/>
            <person name="Auch B."/>
            <person name="Kono T."/>
            <person name="Mallez S."/>
            <person name="Zhang Y."/>
            <person name="Obille A."/>
            <person name="Becker A."/>
            <person name="Abrahante J.E."/>
            <person name="Garbe J."/>
            <person name="Badalamenti J.P."/>
            <person name="Herman A."/>
            <person name="Mangelson H."/>
            <person name="Liachko I."/>
            <person name="Sullivan S."/>
            <person name="Sone E.D."/>
            <person name="Koren S."/>
            <person name="Silverstein K.A.T."/>
            <person name="Beckman K.B."/>
            <person name="Gohl D.M."/>
        </authorList>
    </citation>
    <scope>NUCLEOTIDE SEQUENCE</scope>
    <source>
        <strain evidence="2">Duluth1</strain>
        <tissue evidence="2">Whole animal</tissue>
    </source>
</reference>
<feature type="region of interest" description="Disordered" evidence="1">
    <location>
        <begin position="139"/>
        <end position="192"/>
    </location>
</feature>
<keyword evidence="3" id="KW-1185">Reference proteome</keyword>
<feature type="compositionally biased region" description="Basic and acidic residues" evidence="1">
    <location>
        <begin position="160"/>
        <end position="172"/>
    </location>
</feature>
<feature type="compositionally biased region" description="Basic and acidic residues" evidence="1">
    <location>
        <begin position="76"/>
        <end position="88"/>
    </location>
</feature>
<organism evidence="2 3">
    <name type="scientific">Dreissena polymorpha</name>
    <name type="common">Zebra mussel</name>
    <name type="synonym">Mytilus polymorpha</name>
    <dbReference type="NCBI Taxonomy" id="45954"/>
    <lineage>
        <taxon>Eukaryota</taxon>
        <taxon>Metazoa</taxon>
        <taxon>Spiralia</taxon>
        <taxon>Lophotrochozoa</taxon>
        <taxon>Mollusca</taxon>
        <taxon>Bivalvia</taxon>
        <taxon>Autobranchia</taxon>
        <taxon>Heteroconchia</taxon>
        <taxon>Euheterodonta</taxon>
        <taxon>Imparidentia</taxon>
        <taxon>Neoheterodontei</taxon>
        <taxon>Myida</taxon>
        <taxon>Dreissenoidea</taxon>
        <taxon>Dreissenidae</taxon>
        <taxon>Dreissena</taxon>
    </lineage>
</organism>
<evidence type="ECO:0000256" key="1">
    <source>
        <dbReference type="SAM" id="MobiDB-lite"/>
    </source>
</evidence>